<accession>A0A543B0L6</accession>
<dbReference type="HAMAP" id="MF_00244">
    <property type="entry name" value="NaMN_adenylyltr"/>
    <property type="match status" value="1"/>
</dbReference>
<sequence>MRPEAVSGGYDRVVADAQRSDPGAIAGRRRVGVMGGTFDPIHHGHLVAASEAAYRCGLSEVVFAPTGRPWQKAGDSVSGAEDRYAMTVLATSGRPDFSVSRVDLERSRPTYTVDTLRDLRDEHPDAELYFITGADTFAGINTWKAVDEVFALARFITVNRPGYSVGCVEPPPGARVTSVEMPAMDISSTDCRRRVAAGEPIWYLVPEPVVRYIDSRGLYR</sequence>
<dbReference type="NCBIfam" id="NF000840">
    <property type="entry name" value="PRK00071.1-3"/>
    <property type="match status" value="1"/>
</dbReference>
<evidence type="ECO:0000313" key="13">
    <source>
        <dbReference type="EMBL" id="TQL78372.1"/>
    </source>
</evidence>
<keyword evidence="14" id="KW-1185">Reference proteome</keyword>
<evidence type="ECO:0000256" key="9">
    <source>
        <dbReference type="ARBA" id="ARBA00023027"/>
    </source>
</evidence>
<dbReference type="AlphaFoldDB" id="A0A543B0L6"/>
<keyword evidence="7 11" id="KW-0547">Nucleotide-binding</keyword>
<dbReference type="Pfam" id="PF01467">
    <property type="entry name" value="CTP_transf_like"/>
    <property type="match status" value="1"/>
</dbReference>
<dbReference type="UniPathway" id="UPA00253">
    <property type="reaction ID" value="UER00332"/>
</dbReference>
<gene>
    <name evidence="11" type="primary">nadD</name>
    <name evidence="13" type="ORF">FB566_3958</name>
</gene>
<dbReference type="FunCoup" id="A0A543B0L6">
    <property type="interactions" value="134"/>
</dbReference>
<evidence type="ECO:0000256" key="11">
    <source>
        <dbReference type="HAMAP-Rule" id="MF_00244"/>
    </source>
</evidence>
<evidence type="ECO:0000256" key="7">
    <source>
        <dbReference type="ARBA" id="ARBA00022741"/>
    </source>
</evidence>
<dbReference type="GO" id="GO:0009435">
    <property type="term" value="P:NAD+ biosynthetic process"/>
    <property type="evidence" value="ECO:0007669"/>
    <property type="project" value="UniProtKB-UniRule"/>
</dbReference>
<reference evidence="13 14" key="1">
    <citation type="submission" date="2019-06" db="EMBL/GenBank/DDBJ databases">
        <title>Sequencing the genomes of 1000 actinobacteria strains.</title>
        <authorList>
            <person name="Klenk H.-P."/>
        </authorList>
    </citation>
    <scope>NUCLEOTIDE SEQUENCE [LARGE SCALE GENOMIC DNA]</scope>
    <source>
        <strain evidence="13 14">DSM 45928</strain>
    </source>
</reference>
<dbReference type="RefSeq" id="WP_142042713.1">
    <property type="nucleotide sequence ID" value="NZ_JBHTGS010000003.1"/>
</dbReference>
<keyword evidence="4 11" id="KW-0662">Pyridine nucleotide biosynthesis</keyword>
<evidence type="ECO:0000259" key="12">
    <source>
        <dbReference type="Pfam" id="PF01467"/>
    </source>
</evidence>
<name>A0A543B0L6_9ACTN</name>
<comment type="catalytic activity">
    <reaction evidence="10 11">
        <text>nicotinate beta-D-ribonucleotide + ATP + H(+) = deamido-NAD(+) + diphosphate</text>
        <dbReference type="Rhea" id="RHEA:22860"/>
        <dbReference type="ChEBI" id="CHEBI:15378"/>
        <dbReference type="ChEBI" id="CHEBI:30616"/>
        <dbReference type="ChEBI" id="CHEBI:33019"/>
        <dbReference type="ChEBI" id="CHEBI:57502"/>
        <dbReference type="ChEBI" id="CHEBI:58437"/>
        <dbReference type="EC" id="2.7.7.18"/>
    </reaction>
</comment>
<dbReference type="PANTHER" id="PTHR39321:SF3">
    <property type="entry name" value="PHOSPHOPANTETHEINE ADENYLYLTRANSFERASE"/>
    <property type="match status" value="1"/>
</dbReference>
<keyword evidence="8 11" id="KW-0067">ATP-binding</keyword>
<organism evidence="13 14">
    <name type="scientific">Stackebrandtia endophytica</name>
    <dbReference type="NCBI Taxonomy" id="1496996"/>
    <lineage>
        <taxon>Bacteria</taxon>
        <taxon>Bacillati</taxon>
        <taxon>Actinomycetota</taxon>
        <taxon>Actinomycetes</taxon>
        <taxon>Glycomycetales</taxon>
        <taxon>Glycomycetaceae</taxon>
        <taxon>Stackebrandtia</taxon>
    </lineage>
</organism>
<evidence type="ECO:0000313" key="14">
    <source>
        <dbReference type="Proteomes" id="UP000317043"/>
    </source>
</evidence>
<evidence type="ECO:0000256" key="8">
    <source>
        <dbReference type="ARBA" id="ARBA00022840"/>
    </source>
</evidence>
<evidence type="ECO:0000256" key="5">
    <source>
        <dbReference type="ARBA" id="ARBA00022679"/>
    </source>
</evidence>
<dbReference type="GO" id="GO:0005524">
    <property type="term" value="F:ATP binding"/>
    <property type="evidence" value="ECO:0007669"/>
    <property type="project" value="UniProtKB-KW"/>
</dbReference>
<evidence type="ECO:0000256" key="10">
    <source>
        <dbReference type="ARBA" id="ARBA00048721"/>
    </source>
</evidence>
<dbReference type="CDD" id="cd02165">
    <property type="entry name" value="NMNAT"/>
    <property type="match status" value="1"/>
</dbReference>
<evidence type="ECO:0000256" key="6">
    <source>
        <dbReference type="ARBA" id="ARBA00022695"/>
    </source>
</evidence>
<dbReference type="InParanoid" id="A0A543B0L6"/>
<dbReference type="NCBIfam" id="TIGR00125">
    <property type="entry name" value="cyt_tran_rel"/>
    <property type="match status" value="1"/>
</dbReference>
<dbReference type="EMBL" id="VFOW01000001">
    <property type="protein sequence ID" value="TQL78372.1"/>
    <property type="molecule type" value="Genomic_DNA"/>
</dbReference>
<dbReference type="NCBIfam" id="TIGR00482">
    <property type="entry name" value="nicotinate (nicotinamide) nucleotide adenylyltransferase"/>
    <property type="match status" value="1"/>
</dbReference>
<feature type="domain" description="Cytidyltransferase-like" evidence="12">
    <location>
        <begin position="33"/>
        <end position="194"/>
    </location>
</feature>
<dbReference type="InterPro" id="IPR005248">
    <property type="entry name" value="NadD/NMNAT"/>
</dbReference>
<evidence type="ECO:0000256" key="1">
    <source>
        <dbReference type="ARBA" id="ARBA00002324"/>
    </source>
</evidence>
<dbReference type="FunFam" id="3.40.50.620:FF:000039">
    <property type="entry name" value="Probable nicotinate-nucleotide adenylyltransferase"/>
    <property type="match status" value="1"/>
</dbReference>
<keyword evidence="6 11" id="KW-0548">Nucleotidyltransferase</keyword>
<keyword evidence="5 11" id="KW-0808">Transferase</keyword>
<comment type="similarity">
    <text evidence="3 11">Belongs to the NadD family.</text>
</comment>
<evidence type="ECO:0000256" key="3">
    <source>
        <dbReference type="ARBA" id="ARBA00009014"/>
    </source>
</evidence>
<evidence type="ECO:0000256" key="2">
    <source>
        <dbReference type="ARBA" id="ARBA00005019"/>
    </source>
</evidence>
<proteinExistence type="inferred from homology"/>
<comment type="caution">
    <text evidence="13">The sequence shown here is derived from an EMBL/GenBank/DDBJ whole genome shotgun (WGS) entry which is preliminary data.</text>
</comment>
<dbReference type="OrthoDB" id="5295945at2"/>
<evidence type="ECO:0000256" key="4">
    <source>
        <dbReference type="ARBA" id="ARBA00022642"/>
    </source>
</evidence>
<dbReference type="Gene3D" id="3.40.50.620">
    <property type="entry name" value="HUPs"/>
    <property type="match status" value="1"/>
</dbReference>
<keyword evidence="9 11" id="KW-0520">NAD</keyword>
<dbReference type="PANTHER" id="PTHR39321">
    <property type="entry name" value="NICOTINATE-NUCLEOTIDE ADENYLYLTRANSFERASE-RELATED"/>
    <property type="match status" value="1"/>
</dbReference>
<dbReference type="GO" id="GO:0004515">
    <property type="term" value="F:nicotinate-nucleotide adenylyltransferase activity"/>
    <property type="evidence" value="ECO:0007669"/>
    <property type="project" value="UniProtKB-UniRule"/>
</dbReference>
<protein>
    <recommendedName>
        <fullName evidence="11">Probable nicotinate-nucleotide adenylyltransferase</fullName>
        <ecNumber evidence="11">2.7.7.18</ecNumber>
    </recommendedName>
    <alternativeName>
        <fullName evidence="11">Deamido-NAD(+) diphosphorylase</fullName>
    </alternativeName>
    <alternativeName>
        <fullName evidence="11">Deamido-NAD(+) pyrophosphorylase</fullName>
    </alternativeName>
    <alternativeName>
        <fullName evidence="11">Nicotinate mononucleotide adenylyltransferase</fullName>
        <shortName evidence="11">NaMN adenylyltransferase</shortName>
    </alternativeName>
</protein>
<dbReference type="InterPro" id="IPR014729">
    <property type="entry name" value="Rossmann-like_a/b/a_fold"/>
</dbReference>
<dbReference type="InterPro" id="IPR004821">
    <property type="entry name" value="Cyt_trans-like"/>
</dbReference>
<comment type="function">
    <text evidence="1 11">Catalyzes the reversible adenylation of nicotinate mononucleotide (NaMN) to nicotinic acid adenine dinucleotide (NaAD).</text>
</comment>
<dbReference type="EC" id="2.7.7.18" evidence="11"/>
<dbReference type="Proteomes" id="UP000317043">
    <property type="component" value="Unassembled WGS sequence"/>
</dbReference>
<comment type="pathway">
    <text evidence="2 11">Cofactor biosynthesis; NAD(+) biosynthesis; deamido-NAD(+) from nicotinate D-ribonucleotide: step 1/1.</text>
</comment>
<dbReference type="SUPFAM" id="SSF52374">
    <property type="entry name" value="Nucleotidylyl transferase"/>
    <property type="match status" value="1"/>
</dbReference>